<dbReference type="Pfam" id="PF01128">
    <property type="entry name" value="IspD"/>
    <property type="match status" value="1"/>
</dbReference>
<dbReference type="InterPro" id="IPR050088">
    <property type="entry name" value="IspD/TarI_cytidylyltransf_bact"/>
</dbReference>
<dbReference type="SUPFAM" id="SSF53448">
    <property type="entry name" value="Nucleotide-diphospho-sugar transferases"/>
    <property type="match status" value="1"/>
</dbReference>
<proteinExistence type="inferred from homology"/>
<evidence type="ECO:0000256" key="2">
    <source>
        <dbReference type="ARBA" id="ARBA00022679"/>
    </source>
</evidence>
<dbReference type="Gene3D" id="3.90.550.10">
    <property type="entry name" value="Spore Coat Polysaccharide Biosynthesis Protein SpsA, Chain A"/>
    <property type="match status" value="1"/>
</dbReference>
<gene>
    <name evidence="4" type="primary">g5150</name>
    <name evidence="4" type="ORF">VP750_LOCUS4402</name>
</gene>
<accession>A0ABP1FS39</accession>
<sequence>MGASMPKQYLPLLGQPIAMYSMQTLCSMPEVGELVIVCDPSYQEVFREFYDRLPEKPPLKFAQPGRERQDSVFNGFEASDQSAGLVAIHDSARPLVKADDVRKCLLDALEVGAAVLGVAVKPTIKEVDSEGRVTKTLVRAGLWEVQTPQVIRPALLREGFELIRREGTEVTDDVSIIEALGKPVKVTQGSYTNIKVTTPDDMSVAERFLSEHQGAVEAASALAGTAA</sequence>
<comment type="similarity">
    <text evidence="1">Belongs to the IspD/TarI cytidylyltransferase family. IspD subfamily.</text>
</comment>
<dbReference type="InterPro" id="IPR029044">
    <property type="entry name" value="Nucleotide-diphossugar_trans"/>
</dbReference>
<reference evidence="4 5" key="1">
    <citation type="submission" date="2024-06" db="EMBL/GenBank/DDBJ databases">
        <authorList>
            <person name="Kraege A."/>
            <person name="Thomma B."/>
        </authorList>
    </citation>
    <scope>NUCLEOTIDE SEQUENCE [LARGE SCALE GENOMIC DNA]</scope>
</reference>
<evidence type="ECO:0000313" key="5">
    <source>
        <dbReference type="Proteomes" id="UP001497392"/>
    </source>
</evidence>
<dbReference type="PANTHER" id="PTHR32125">
    <property type="entry name" value="2-C-METHYL-D-ERYTHRITOL 4-PHOSPHATE CYTIDYLYLTRANSFERASE, CHLOROPLASTIC"/>
    <property type="match status" value="1"/>
</dbReference>
<keyword evidence="5" id="KW-1185">Reference proteome</keyword>
<keyword evidence="2" id="KW-0808">Transferase</keyword>
<dbReference type="PANTHER" id="PTHR32125:SF4">
    <property type="entry name" value="2-C-METHYL-D-ERYTHRITOL 4-PHOSPHATE CYTIDYLYLTRANSFERASE, CHLOROPLASTIC"/>
    <property type="match status" value="1"/>
</dbReference>
<evidence type="ECO:0000256" key="3">
    <source>
        <dbReference type="ARBA" id="ARBA00022695"/>
    </source>
</evidence>
<evidence type="ECO:0000313" key="4">
    <source>
        <dbReference type="EMBL" id="CAL5222743.1"/>
    </source>
</evidence>
<dbReference type="EMBL" id="CAXHTA020000007">
    <property type="protein sequence ID" value="CAL5222743.1"/>
    <property type="molecule type" value="Genomic_DNA"/>
</dbReference>
<dbReference type="InterPro" id="IPR001228">
    <property type="entry name" value="IspD"/>
</dbReference>
<evidence type="ECO:0000256" key="1">
    <source>
        <dbReference type="ARBA" id="ARBA00009789"/>
    </source>
</evidence>
<dbReference type="Proteomes" id="UP001497392">
    <property type="component" value="Unassembled WGS sequence"/>
</dbReference>
<protein>
    <submittedName>
        <fullName evidence="4">G5150 protein</fullName>
    </submittedName>
</protein>
<organism evidence="4 5">
    <name type="scientific">Coccomyxa viridis</name>
    <dbReference type="NCBI Taxonomy" id="1274662"/>
    <lineage>
        <taxon>Eukaryota</taxon>
        <taxon>Viridiplantae</taxon>
        <taxon>Chlorophyta</taxon>
        <taxon>core chlorophytes</taxon>
        <taxon>Trebouxiophyceae</taxon>
        <taxon>Trebouxiophyceae incertae sedis</taxon>
        <taxon>Coccomyxaceae</taxon>
        <taxon>Coccomyxa</taxon>
    </lineage>
</organism>
<dbReference type="NCBIfam" id="TIGR00453">
    <property type="entry name" value="ispD"/>
    <property type="match status" value="1"/>
</dbReference>
<dbReference type="InterPro" id="IPR034683">
    <property type="entry name" value="IspD/TarI"/>
</dbReference>
<keyword evidence="3" id="KW-0548">Nucleotidyltransferase</keyword>
<comment type="caution">
    <text evidence="4">The sequence shown here is derived from an EMBL/GenBank/DDBJ whole genome shotgun (WGS) entry which is preliminary data.</text>
</comment>
<dbReference type="HAMAP" id="MF_00108">
    <property type="entry name" value="IspD"/>
    <property type="match status" value="1"/>
</dbReference>
<dbReference type="CDD" id="cd02516">
    <property type="entry name" value="CDP-ME_synthetase"/>
    <property type="match status" value="1"/>
</dbReference>
<name>A0ABP1FS39_9CHLO</name>